<organism evidence="5 6">
    <name type="scientific">Faecalibacillus faecis</name>
    <dbReference type="NCBI Taxonomy" id="1982628"/>
    <lineage>
        <taxon>Bacteria</taxon>
        <taxon>Bacillati</taxon>
        <taxon>Bacillota</taxon>
        <taxon>Erysipelotrichia</taxon>
        <taxon>Erysipelotrichales</taxon>
        <taxon>Coprobacillaceae</taxon>
        <taxon>Faecalibacillus</taxon>
    </lineage>
</organism>
<dbReference type="InterPro" id="IPR036291">
    <property type="entry name" value="NAD(P)-bd_dom_sf"/>
</dbReference>
<keyword evidence="2" id="KW-0560">Oxidoreductase</keyword>
<dbReference type="PANTHER" id="PTHR43976:SF16">
    <property type="entry name" value="SHORT-CHAIN DEHYDROGENASE_REDUCTASE FAMILY PROTEIN"/>
    <property type="match status" value="1"/>
</dbReference>
<evidence type="ECO:0000256" key="2">
    <source>
        <dbReference type="ARBA" id="ARBA00023002"/>
    </source>
</evidence>
<dbReference type="GeneID" id="77470338"/>
<evidence type="ECO:0000313" key="5">
    <source>
        <dbReference type="EMBL" id="PST41385.1"/>
    </source>
</evidence>
<dbReference type="NCBIfam" id="NF004824">
    <property type="entry name" value="PRK06180.1"/>
    <property type="match status" value="1"/>
</dbReference>
<dbReference type="InterPro" id="IPR002347">
    <property type="entry name" value="SDR_fam"/>
</dbReference>
<proteinExistence type="inferred from homology"/>
<evidence type="ECO:0000313" key="4">
    <source>
        <dbReference type="EMBL" id="MCB8610037.1"/>
    </source>
</evidence>
<evidence type="ECO:0000256" key="1">
    <source>
        <dbReference type="ARBA" id="ARBA00006484"/>
    </source>
</evidence>
<dbReference type="InterPro" id="IPR051911">
    <property type="entry name" value="SDR_oxidoreductase"/>
</dbReference>
<evidence type="ECO:0000256" key="3">
    <source>
        <dbReference type="RuleBase" id="RU000363"/>
    </source>
</evidence>
<dbReference type="EMBL" id="PYLP01000003">
    <property type="protein sequence ID" value="PST41385.1"/>
    <property type="molecule type" value="Genomic_DNA"/>
</dbReference>
<protein>
    <submittedName>
        <fullName evidence="4">SDR family NAD(P)-dependent oxidoreductase</fullName>
    </submittedName>
    <submittedName>
        <fullName evidence="5">Short-chain dehydrogenase/reductase</fullName>
    </submittedName>
</protein>
<keyword evidence="6" id="KW-1185">Reference proteome</keyword>
<dbReference type="Proteomes" id="UP000241201">
    <property type="component" value="Unassembled WGS sequence"/>
</dbReference>
<dbReference type="AlphaFoldDB" id="A0A2T3G1F4"/>
<accession>A0A2T3G1F4</accession>
<dbReference type="EMBL" id="JAJDKZ010000011">
    <property type="protein sequence ID" value="MCB8610037.1"/>
    <property type="molecule type" value="Genomic_DNA"/>
</dbReference>
<sequence length="279" mass="29742">MKTWLITGCSSGIGKGIAKAVLESGDQAIVTARNKGKVMDIVEAYPETALAVSLDVCSQDSIKNAVKEAYDKFGTIDVLVNNAGYGYRSAVEEGEIEAVQTLYQTNLFGPIELIKAVLPKMREQKSGYILNVTSIAAARSAVGSGYYASSKAALELLTNGLMKELAPLGIKAMVVQPGAFRTRFYDGESLQGTKAQIGDYEAVVGKSRPGNFENKHQQAGDPDKAGKVIVDVVHNDDLPEILTLGKAAVTAVKSTLEAKIAELDKWAEVSASCDYEEGK</sequence>
<dbReference type="Pfam" id="PF00106">
    <property type="entry name" value="adh_short"/>
    <property type="match status" value="1"/>
</dbReference>
<dbReference type="PANTHER" id="PTHR43976">
    <property type="entry name" value="SHORT CHAIN DEHYDROGENASE"/>
    <property type="match status" value="1"/>
</dbReference>
<dbReference type="Proteomes" id="UP001198439">
    <property type="component" value="Unassembled WGS sequence"/>
</dbReference>
<comment type="similarity">
    <text evidence="1 3">Belongs to the short-chain dehydrogenases/reductases (SDR) family.</text>
</comment>
<dbReference type="InterPro" id="IPR020904">
    <property type="entry name" value="Sc_DH/Rdtase_CS"/>
</dbReference>
<reference evidence="4" key="3">
    <citation type="submission" date="2021-10" db="EMBL/GenBank/DDBJ databases">
        <title>Collection of gut derived symbiotic bacterial strains cultured from healthy donors.</title>
        <authorList>
            <person name="Lin H."/>
            <person name="Littmann E."/>
            <person name="Kohout C."/>
            <person name="Pamer E.G."/>
        </authorList>
    </citation>
    <scope>NUCLEOTIDE SEQUENCE</scope>
    <source>
        <strain evidence="4">DFI.4.48</strain>
    </source>
</reference>
<dbReference type="PRINTS" id="PR00080">
    <property type="entry name" value="SDRFAMILY"/>
</dbReference>
<comment type="caution">
    <text evidence="5">The sequence shown here is derived from an EMBL/GenBank/DDBJ whole genome shotgun (WGS) entry which is preliminary data.</text>
</comment>
<dbReference type="GO" id="GO:0016491">
    <property type="term" value="F:oxidoreductase activity"/>
    <property type="evidence" value="ECO:0007669"/>
    <property type="project" value="UniProtKB-KW"/>
</dbReference>
<dbReference type="SUPFAM" id="SSF51735">
    <property type="entry name" value="NAD(P)-binding Rossmann-fold domains"/>
    <property type="match status" value="1"/>
</dbReference>
<dbReference type="Gene3D" id="3.40.50.720">
    <property type="entry name" value="NAD(P)-binding Rossmann-like Domain"/>
    <property type="match status" value="1"/>
</dbReference>
<dbReference type="PRINTS" id="PR00081">
    <property type="entry name" value="GDHRDH"/>
</dbReference>
<dbReference type="CDD" id="cd05374">
    <property type="entry name" value="17beta-HSD-like_SDR_c"/>
    <property type="match status" value="1"/>
</dbReference>
<dbReference type="PROSITE" id="PS00061">
    <property type="entry name" value="ADH_SHORT"/>
    <property type="match status" value="1"/>
</dbReference>
<evidence type="ECO:0000313" key="6">
    <source>
        <dbReference type="Proteomes" id="UP000241201"/>
    </source>
</evidence>
<dbReference type="RefSeq" id="WP_106987505.1">
    <property type="nucleotide sequence ID" value="NZ_JADPLM010000012.1"/>
</dbReference>
<reference evidence="5" key="2">
    <citation type="journal article" date="2019" name="Int. J. Syst. Evol. Microbiol.">
        <title>Faecalibacillus intestinalis gen. nov., sp. nov. and Faecalibacillus faecis sp. nov., isolated from human faeces.</title>
        <authorList>
            <person name="Seo B."/>
            <person name="Jeon K."/>
            <person name="Baek I."/>
            <person name="Lee Y.M."/>
            <person name="Baek K."/>
            <person name="Ko G."/>
        </authorList>
    </citation>
    <scope>NUCLEOTIDE SEQUENCE</scope>
    <source>
        <strain evidence="5">SNUG30370</strain>
    </source>
</reference>
<reference evidence="6" key="1">
    <citation type="submission" date="2018-03" db="EMBL/GenBank/DDBJ databases">
        <title>Lachnoclostridium SNUG30370 gen.nov., sp.nov., isolated from human faeces.</title>
        <authorList>
            <person name="Seo B."/>
            <person name="Jeon K."/>
            <person name="Ko G."/>
        </authorList>
    </citation>
    <scope>NUCLEOTIDE SEQUENCE [LARGE SCALE GENOMIC DNA]</scope>
    <source>
        <strain evidence="6">SNUG30370</strain>
    </source>
</reference>
<name>A0A2T3G1F4_9FIRM</name>
<gene>
    <name evidence="5" type="ORF">C7U55_04390</name>
    <name evidence="4" type="ORF">LJD69_05475</name>
</gene>